<dbReference type="PANTHER" id="PTHR48111">
    <property type="entry name" value="REGULATOR OF RPOS"/>
    <property type="match status" value="1"/>
</dbReference>
<dbReference type="RefSeq" id="WP_304377283.1">
    <property type="nucleotide sequence ID" value="NZ_JAUOZU010000010.1"/>
</dbReference>
<evidence type="ECO:0000256" key="3">
    <source>
        <dbReference type="ARBA" id="ARBA00023015"/>
    </source>
</evidence>
<dbReference type="SUPFAM" id="SSF52172">
    <property type="entry name" value="CheY-like"/>
    <property type="match status" value="1"/>
</dbReference>
<evidence type="ECO:0000256" key="4">
    <source>
        <dbReference type="ARBA" id="ARBA00023125"/>
    </source>
</evidence>
<dbReference type="EMBL" id="JAUOZU010000010">
    <property type="protein sequence ID" value="MDO6965359.1"/>
    <property type="molecule type" value="Genomic_DNA"/>
</dbReference>
<sequence>MTTNIPLKVLVIDDEQIARRRIIRLLRALRDVEVVGEAVDVASAVAEANRLEPDLMLLDIQMPGGDGFEVIDRLGSMSPAVVFITAFDQHALRAFETEAIDYVTKPVDPTRLAHAIERARLAILARNRQDQVAELLSTIANLRQSLGQSQAPSRTLWVKNRGIQHRIGIETVDYLLAERDYVRLFCGGQSHLVSDNLSTMEARLAPHGFIRIHRSSLVRRDAVSQILQDRHGSWSLRLMDGTDLKVGRTYAAGVKAALDLASTGRP</sequence>
<evidence type="ECO:0000313" key="9">
    <source>
        <dbReference type="EMBL" id="MDO6965359.1"/>
    </source>
</evidence>
<evidence type="ECO:0000313" key="10">
    <source>
        <dbReference type="Proteomes" id="UP001174932"/>
    </source>
</evidence>
<evidence type="ECO:0000256" key="6">
    <source>
        <dbReference type="PROSITE-ProRule" id="PRU00169"/>
    </source>
</evidence>
<organism evidence="9 10">
    <name type="scientific">Rhizobium alvei</name>
    <dbReference type="NCBI Taxonomy" id="1132659"/>
    <lineage>
        <taxon>Bacteria</taxon>
        <taxon>Pseudomonadati</taxon>
        <taxon>Pseudomonadota</taxon>
        <taxon>Alphaproteobacteria</taxon>
        <taxon>Hyphomicrobiales</taxon>
        <taxon>Rhizobiaceae</taxon>
        <taxon>Rhizobium/Agrobacterium group</taxon>
        <taxon>Rhizobium</taxon>
    </lineage>
</organism>
<dbReference type="Proteomes" id="UP001174932">
    <property type="component" value="Unassembled WGS sequence"/>
</dbReference>
<dbReference type="Gene3D" id="3.40.50.2300">
    <property type="match status" value="1"/>
</dbReference>
<dbReference type="PROSITE" id="PS50110">
    <property type="entry name" value="RESPONSE_REGULATORY"/>
    <property type="match status" value="1"/>
</dbReference>
<feature type="domain" description="HTH LytTR-type" evidence="8">
    <location>
        <begin position="156"/>
        <end position="260"/>
    </location>
</feature>
<evidence type="ECO:0000256" key="1">
    <source>
        <dbReference type="ARBA" id="ARBA00022553"/>
    </source>
</evidence>
<gene>
    <name evidence="9" type="ORF">Q4481_15440</name>
</gene>
<evidence type="ECO:0000256" key="5">
    <source>
        <dbReference type="ARBA" id="ARBA00023163"/>
    </source>
</evidence>
<dbReference type="SMART" id="SM00448">
    <property type="entry name" value="REC"/>
    <property type="match status" value="1"/>
</dbReference>
<keyword evidence="2" id="KW-0902">Two-component regulatory system</keyword>
<dbReference type="GO" id="GO:0003677">
    <property type="term" value="F:DNA binding"/>
    <property type="evidence" value="ECO:0007669"/>
    <property type="project" value="UniProtKB-KW"/>
</dbReference>
<dbReference type="Pfam" id="PF04397">
    <property type="entry name" value="LytTR"/>
    <property type="match status" value="1"/>
</dbReference>
<dbReference type="InterPro" id="IPR039420">
    <property type="entry name" value="WalR-like"/>
</dbReference>
<dbReference type="PROSITE" id="PS50930">
    <property type="entry name" value="HTH_LYTTR"/>
    <property type="match status" value="1"/>
</dbReference>
<evidence type="ECO:0000259" key="7">
    <source>
        <dbReference type="PROSITE" id="PS50110"/>
    </source>
</evidence>
<reference evidence="9" key="1">
    <citation type="journal article" date="2015" name="Int. J. Syst. Evol. Microbiol.">
        <title>Rhizobium alvei sp. nov., isolated from a freshwater river.</title>
        <authorList>
            <person name="Sheu S.Y."/>
            <person name="Huang H.W."/>
            <person name="Young C.C."/>
            <person name="Chen W.M."/>
        </authorList>
    </citation>
    <scope>NUCLEOTIDE SEQUENCE</scope>
    <source>
        <strain evidence="9">TNR-22</strain>
    </source>
</reference>
<dbReference type="PANTHER" id="PTHR48111:SF1">
    <property type="entry name" value="TWO-COMPONENT RESPONSE REGULATOR ORR33"/>
    <property type="match status" value="1"/>
</dbReference>
<keyword evidence="1 6" id="KW-0597">Phosphoprotein</keyword>
<keyword evidence="10" id="KW-1185">Reference proteome</keyword>
<keyword evidence="4 9" id="KW-0238">DNA-binding</keyword>
<dbReference type="Gene3D" id="2.40.50.1020">
    <property type="entry name" value="LytTr DNA-binding domain"/>
    <property type="match status" value="1"/>
</dbReference>
<accession>A0ABT8YNU3</accession>
<feature type="domain" description="Response regulatory" evidence="7">
    <location>
        <begin position="8"/>
        <end position="120"/>
    </location>
</feature>
<feature type="modified residue" description="4-aspartylphosphate" evidence="6">
    <location>
        <position position="59"/>
    </location>
</feature>
<dbReference type="InterPro" id="IPR011006">
    <property type="entry name" value="CheY-like_superfamily"/>
</dbReference>
<reference evidence="9" key="2">
    <citation type="submission" date="2023-07" db="EMBL/GenBank/DDBJ databases">
        <authorList>
            <person name="Shen H."/>
        </authorList>
    </citation>
    <scope>NUCLEOTIDE SEQUENCE</scope>
    <source>
        <strain evidence="9">TNR-22</strain>
    </source>
</reference>
<keyword evidence="5" id="KW-0804">Transcription</keyword>
<dbReference type="SMART" id="SM00850">
    <property type="entry name" value="LytTR"/>
    <property type="match status" value="1"/>
</dbReference>
<evidence type="ECO:0000259" key="8">
    <source>
        <dbReference type="PROSITE" id="PS50930"/>
    </source>
</evidence>
<dbReference type="InterPro" id="IPR001789">
    <property type="entry name" value="Sig_transdc_resp-reg_receiver"/>
</dbReference>
<dbReference type="InterPro" id="IPR007492">
    <property type="entry name" value="LytTR_DNA-bd_dom"/>
</dbReference>
<keyword evidence="3" id="KW-0805">Transcription regulation</keyword>
<proteinExistence type="predicted"/>
<comment type="caution">
    <text evidence="9">The sequence shown here is derived from an EMBL/GenBank/DDBJ whole genome shotgun (WGS) entry which is preliminary data.</text>
</comment>
<dbReference type="Pfam" id="PF00072">
    <property type="entry name" value="Response_reg"/>
    <property type="match status" value="1"/>
</dbReference>
<evidence type="ECO:0000256" key="2">
    <source>
        <dbReference type="ARBA" id="ARBA00023012"/>
    </source>
</evidence>
<protein>
    <submittedName>
        <fullName evidence="9">LytTR family DNA-binding domain-containing protein</fullName>
    </submittedName>
</protein>
<name>A0ABT8YNU3_9HYPH</name>